<reference evidence="9" key="1">
    <citation type="journal article" date="2019" name="Int. J. Syst. Evol. Microbiol.">
        <title>The Global Catalogue of Microorganisms (GCM) 10K type strain sequencing project: providing services to taxonomists for standard genome sequencing and annotation.</title>
        <authorList>
            <consortium name="The Broad Institute Genomics Platform"/>
            <consortium name="The Broad Institute Genome Sequencing Center for Infectious Disease"/>
            <person name="Wu L."/>
            <person name="Ma J."/>
        </authorList>
    </citation>
    <scope>NUCLEOTIDE SEQUENCE [LARGE SCALE GENOMIC DNA]</scope>
    <source>
        <strain evidence="9">CCUG 49018</strain>
    </source>
</reference>
<dbReference type="PANTHER" id="PTHR37937">
    <property type="entry name" value="CONJUGATIVE TRANSFER: DNA TRANSPORT"/>
    <property type="match status" value="1"/>
</dbReference>
<dbReference type="CDD" id="cd01127">
    <property type="entry name" value="TrwB_TraG_TraD_VirD4"/>
    <property type="match status" value="1"/>
</dbReference>
<dbReference type="EMBL" id="JBHTMB010000331">
    <property type="protein sequence ID" value="MFD1238076.1"/>
    <property type="molecule type" value="Genomic_DNA"/>
</dbReference>
<dbReference type="InterPro" id="IPR027417">
    <property type="entry name" value="P-loop_NTPase"/>
</dbReference>
<dbReference type="Proteomes" id="UP001597182">
    <property type="component" value="Unassembled WGS sequence"/>
</dbReference>
<evidence type="ECO:0000256" key="4">
    <source>
        <dbReference type="ARBA" id="ARBA00022989"/>
    </source>
</evidence>
<feature type="region of interest" description="Disordered" evidence="6">
    <location>
        <begin position="547"/>
        <end position="581"/>
    </location>
</feature>
<evidence type="ECO:0000256" key="5">
    <source>
        <dbReference type="ARBA" id="ARBA00023136"/>
    </source>
</evidence>
<evidence type="ECO:0000256" key="3">
    <source>
        <dbReference type="ARBA" id="ARBA00022692"/>
    </source>
</evidence>
<dbReference type="RefSeq" id="WP_379653412.1">
    <property type="nucleotide sequence ID" value="NZ_JBHTMB010000331.1"/>
</dbReference>
<evidence type="ECO:0000313" key="9">
    <source>
        <dbReference type="Proteomes" id="UP001597182"/>
    </source>
</evidence>
<evidence type="ECO:0000313" key="8">
    <source>
        <dbReference type="EMBL" id="MFD1238076.1"/>
    </source>
</evidence>
<evidence type="ECO:0000259" key="7">
    <source>
        <dbReference type="Pfam" id="PF12696"/>
    </source>
</evidence>
<protein>
    <submittedName>
        <fullName evidence="8">Type IV secretory system conjugative DNA transfer family protein</fullName>
    </submittedName>
</protein>
<comment type="caution">
    <text evidence="8">The sequence shown here is derived from an EMBL/GenBank/DDBJ whole genome shotgun (WGS) entry which is preliminary data.</text>
</comment>
<feature type="domain" description="TraD/TraG TraM recognition site" evidence="7">
    <location>
        <begin position="402"/>
        <end position="526"/>
    </location>
</feature>
<comment type="subcellular location">
    <subcellularLocation>
        <location evidence="1">Cell membrane</location>
        <topology evidence="1">Multi-pass membrane protein</topology>
    </subcellularLocation>
</comment>
<evidence type="ECO:0000256" key="1">
    <source>
        <dbReference type="ARBA" id="ARBA00004651"/>
    </source>
</evidence>
<keyword evidence="4" id="KW-1133">Transmembrane helix</keyword>
<sequence>MSAEKDARHHEVKAGGLGLVCGGLTAMIDALPHDAAALSTVGEVTAFGYTTSALLLGGAIAHNRWRHMPHKRLQRELGDDGWLNRFDLRDSAGAAAMRQQATFLRSDLASRPAGSRRRRLAVTEFATHVGKVVSGPFWMRGRSVYSPHSRGTLVLGPQGSGKSSWLVHKVFDFPGGVYVSSTKPELAVMAAAARAHRGPVHVFNPANIGGLASSFGWDPVQGCDDQAVADAQAWALVRGGGGAHGIERSDFWAQKAQEIIRCYLMAAALAGYDMGAVHYWATKPDDPTPVGILETHPDRAPSAWVGTFKTHLAASPNTRTGYFATVVSCVGFMDNPTVAAACRPAPAQTFDIHAFLRGGALFVIAGDDKRLSPLITALTEHVFRQAKIAAAACPGGRLPRGLAMILDEVAQTTPVPLDKWAADSRGWGIDVTAVVQDLAQLRTTWGPDRAKTIYANLPTKVVLPGVASKDDLEELAYLAGTRRVQKLSHGESVQDGAGLLGRRSVSTTRHTTVEPVITGETIYGLPPWHAYVLGLARRAVVVKFEPGHKRARREQRQLNQPTHDKPHDPFLPPLDHAGATT</sequence>
<dbReference type="InterPro" id="IPR051539">
    <property type="entry name" value="T4SS-coupling_protein"/>
</dbReference>
<keyword evidence="2" id="KW-1003">Cell membrane</keyword>
<name>A0ABW3VUW0_9PSEU</name>
<dbReference type="Gene3D" id="3.40.50.300">
    <property type="entry name" value="P-loop containing nucleotide triphosphate hydrolases"/>
    <property type="match status" value="1"/>
</dbReference>
<dbReference type="PANTHER" id="PTHR37937:SF1">
    <property type="entry name" value="CONJUGATIVE TRANSFER: DNA TRANSPORT"/>
    <property type="match status" value="1"/>
</dbReference>
<keyword evidence="5" id="KW-0472">Membrane</keyword>
<gene>
    <name evidence="8" type="ORF">ACFQ34_32765</name>
</gene>
<proteinExistence type="predicted"/>
<evidence type="ECO:0000256" key="2">
    <source>
        <dbReference type="ARBA" id="ARBA00022475"/>
    </source>
</evidence>
<keyword evidence="9" id="KW-1185">Reference proteome</keyword>
<keyword evidence="3" id="KW-0812">Transmembrane</keyword>
<organism evidence="8 9">
    <name type="scientific">Pseudonocardia benzenivorans</name>
    <dbReference type="NCBI Taxonomy" id="228005"/>
    <lineage>
        <taxon>Bacteria</taxon>
        <taxon>Bacillati</taxon>
        <taxon>Actinomycetota</taxon>
        <taxon>Actinomycetes</taxon>
        <taxon>Pseudonocardiales</taxon>
        <taxon>Pseudonocardiaceae</taxon>
        <taxon>Pseudonocardia</taxon>
    </lineage>
</organism>
<evidence type="ECO:0000256" key="6">
    <source>
        <dbReference type="SAM" id="MobiDB-lite"/>
    </source>
</evidence>
<dbReference type="InterPro" id="IPR032689">
    <property type="entry name" value="TraG-D_C"/>
</dbReference>
<accession>A0ABW3VUW0</accession>
<dbReference type="Pfam" id="PF12696">
    <property type="entry name" value="TraG-D_C"/>
    <property type="match status" value="1"/>
</dbReference>
<dbReference type="SUPFAM" id="SSF52540">
    <property type="entry name" value="P-loop containing nucleoside triphosphate hydrolases"/>
    <property type="match status" value="1"/>
</dbReference>